<feature type="transmembrane region" description="Helical" evidence="1">
    <location>
        <begin position="93"/>
        <end position="114"/>
    </location>
</feature>
<reference evidence="2 3" key="1">
    <citation type="journal article" date="2014" name="Genome Biol. Evol.">
        <title>Comparative Genomics of the Campylobacter lari Group.</title>
        <authorList>
            <person name="Miller W.G."/>
            <person name="Yee E."/>
            <person name="Chapman M.H."/>
            <person name="Smith T.P."/>
            <person name="Bono J.L."/>
            <person name="Huynh S."/>
            <person name="Parker C.T."/>
            <person name="Vandamme P."/>
            <person name="Luong K."/>
            <person name="Korlach J."/>
        </authorList>
    </citation>
    <scope>NUCLEOTIDE SEQUENCE [LARGE SCALE GENOMIC DNA]</scope>
    <source>
        <strain evidence="2 3">LMG 24374</strain>
    </source>
</reference>
<protein>
    <submittedName>
        <fullName evidence="2">Uncharacterized protein</fullName>
    </submittedName>
</protein>
<keyword evidence="1" id="KW-0812">Transmembrane</keyword>
<feature type="transmembrane region" description="Helical" evidence="1">
    <location>
        <begin position="64"/>
        <end position="87"/>
    </location>
</feature>
<organism evidence="2 3">
    <name type="scientific">Campylobacter subantarcticus LMG 24374</name>
    <dbReference type="NCBI Taxonomy" id="1388751"/>
    <lineage>
        <taxon>Bacteria</taxon>
        <taxon>Pseudomonadati</taxon>
        <taxon>Campylobacterota</taxon>
        <taxon>Epsilonproteobacteria</taxon>
        <taxon>Campylobacterales</taxon>
        <taxon>Campylobacteraceae</taxon>
        <taxon>Campylobacter</taxon>
    </lineage>
</organism>
<name>A0A0A8H9B2_9BACT</name>
<evidence type="ECO:0000313" key="3">
    <source>
        <dbReference type="Proteomes" id="UP000031135"/>
    </source>
</evidence>
<evidence type="ECO:0000256" key="1">
    <source>
        <dbReference type="SAM" id="Phobius"/>
    </source>
</evidence>
<dbReference type="EMBL" id="CP007772">
    <property type="protein sequence ID" value="AJC90738.1"/>
    <property type="molecule type" value="Genomic_DNA"/>
</dbReference>
<evidence type="ECO:0000313" key="2">
    <source>
        <dbReference type="EMBL" id="AJC90738.1"/>
    </source>
</evidence>
<dbReference type="KEGG" id="csm:CSUB8521_0898"/>
<accession>A0A0A8H9B2</accession>
<dbReference type="AlphaFoldDB" id="A0A0A8H9B2"/>
<keyword evidence="1" id="KW-0472">Membrane</keyword>
<sequence>MIILKNLYIIWIIIWGFGAILGYYMAYDATFTEMFFFLVIFYLFPLLPYFYYLIYKKARNTKNIFVAICCYLLLFVAICCYLLLLLINRNNSNFKLCLIIIVMHIIIFAIIYLIKRNKNENSNQ</sequence>
<keyword evidence="1" id="KW-1133">Transmembrane helix</keyword>
<feature type="transmembrane region" description="Helical" evidence="1">
    <location>
        <begin position="33"/>
        <end position="52"/>
    </location>
</feature>
<dbReference type="Proteomes" id="UP000031135">
    <property type="component" value="Chromosome"/>
</dbReference>
<proteinExistence type="predicted"/>
<dbReference type="HOGENOM" id="CLU_2116491_0_0_7"/>
<feature type="transmembrane region" description="Helical" evidence="1">
    <location>
        <begin position="7"/>
        <end position="27"/>
    </location>
</feature>
<gene>
    <name evidence="2" type="ORF">CSUB8521_0898</name>
</gene>